<protein>
    <recommendedName>
        <fullName evidence="6">Nal1 C-terminal domain-containing protein</fullName>
    </recommendedName>
</protein>
<evidence type="ECO:0000256" key="4">
    <source>
        <dbReference type="ARBA" id="ARBA00022825"/>
    </source>
</evidence>
<comment type="caution">
    <text evidence="7">The sequence shown here is derived from an EMBL/GenBank/DDBJ whole genome shotgun (WGS) entry which is preliminary data.</text>
</comment>
<keyword evidence="2" id="KW-0645">Protease</keyword>
<keyword evidence="4" id="KW-0720">Serine protease</keyword>
<comment type="similarity">
    <text evidence="1">Belongs to the peptidase S1 family.</text>
</comment>
<dbReference type="SUPFAM" id="SSF50494">
    <property type="entry name" value="Trypsin-like serine proteases"/>
    <property type="match status" value="1"/>
</dbReference>
<dbReference type="InterPro" id="IPR009003">
    <property type="entry name" value="Peptidase_S1_PA"/>
</dbReference>
<evidence type="ECO:0000259" key="6">
    <source>
        <dbReference type="Pfam" id="PF25819"/>
    </source>
</evidence>
<dbReference type="GO" id="GO:0004252">
    <property type="term" value="F:serine-type endopeptidase activity"/>
    <property type="evidence" value="ECO:0007669"/>
    <property type="project" value="InterPro"/>
</dbReference>
<sequence length="375" mass="37844">MTRRSPTDRLLLLVAAALLAGAVAMGCGRNQPLTTSPETDTQTSGAVLKRGLPEVEAAVRVQERHTPELMAMAGVVGTAVGRGPDGQPAVLVLTETALPKGRLPEFLDGMRVVQEVTGRIVAFKGGGGGVSHTAKQTPPIQLGTSGGPALDLANGYCCGGTLGSLVQIGGTQYILSNSHVFAGDVVSGGNGRVSTIGDDITQPGLIDVGCNAANAQVVADLSSLSTLYPPASTPNIDAAIAQVRSGMVRTDGAILEIGTLSASTVAAAVGQAVKKSGRTTGLTRSSVSGLNATVNVNYSTECAGTSFTKTFTGQILVSNRRSGFLNSGDSGSLMVEDVTTNPRAIGLLFAGSSTIAVANPINAVLSHFGASMVGN</sequence>
<evidence type="ECO:0000256" key="2">
    <source>
        <dbReference type="ARBA" id="ARBA00022670"/>
    </source>
</evidence>
<reference evidence="7" key="1">
    <citation type="journal article" date="2020" name="mSystems">
        <title>Genome- and Community-Level Interaction Insights into Carbon Utilization and Element Cycling Functions of Hydrothermarchaeota in Hydrothermal Sediment.</title>
        <authorList>
            <person name="Zhou Z."/>
            <person name="Liu Y."/>
            <person name="Xu W."/>
            <person name="Pan J."/>
            <person name="Luo Z.H."/>
            <person name="Li M."/>
        </authorList>
    </citation>
    <scope>NUCLEOTIDE SEQUENCE [LARGE SCALE GENOMIC DNA]</scope>
    <source>
        <strain evidence="7">SpSt-381</strain>
    </source>
</reference>
<dbReference type="PROSITE" id="PS51257">
    <property type="entry name" value="PROKAR_LIPOPROTEIN"/>
    <property type="match status" value="1"/>
</dbReference>
<evidence type="ECO:0000256" key="1">
    <source>
        <dbReference type="ARBA" id="ARBA00007664"/>
    </source>
</evidence>
<organism evidence="7">
    <name type="scientific">Eiseniibacteriota bacterium</name>
    <dbReference type="NCBI Taxonomy" id="2212470"/>
    <lineage>
        <taxon>Bacteria</taxon>
        <taxon>Candidatus Eiseniibacteriota</taxon>
    </lineage>
</organism>
<dbReference type="InterPro" id="IPR001316">
    <property type="entry name" value="Pept_S1A_streptogrisin"/>
</dbReference>
<dbReference type="Pfam" id="PF25819">
    <property type="entry name" value="Nal1_C"/>
    <property type="match status" value="1"/>
</dbReference>
<evidence type="ECO:0000256" key="5">
    <source>
        <dbReference type="ARBA" id="ARBA00023157"/>
    </source>
</evidence>
<gene>
    <name evidence="7" type="ORF">ENR23_10405</name>
</gene>
<accession>A0A832I2L6</accession>
<dbReference type="PRINTS" id="PR00861">
    <property type="entry name" value="ALYTICPTASE"/>
</dbReference>
<dbReference type="GO" id="GO:0006508">
    <property type="term" value="P:proteolysis"/>
    <property type="evidence" value="ECO:0007669"/>
    <property type="project" value="UniProtKB-KW"/>
</dbReference>
<dbReference type="EMBL" id="DSQF01000022">
    <property type="protein sequence ID" value="HGZ43817.1"/>
    <property type="molecule type" value="Genomic_DNA"/>
</dbReference>
<proteinExistence type="inferred from homology"/>
<keyword evidence="3" id="KW-0378">Hydrolase</keyword>
<dbReference type="InterPro" id="IPR043504">
    <property type="entry name" value="Peptidase_S1_PA_chymotrypsin"/>
</dbReference>
<dbReference type="Gene3D" id="2.40.10.10">
    <property type="entry name" value="Trypsin-like serine proteases"/>
    <property type="match status" value="1"/>
</dbReference>
<name>A0A832I2L6_UNCEI</name>
<feature type="domain" description="Nal1 C-terminal" evidence="6">
    <location>
        <begin position="248"/>
        <end position="353"/>
    </location>
</feature>
<evidence type="ECO:0000313" key="7">
    <source>
        <dbReference type="EMBL" id="HGZ43817.1"/>
    </source>
</evidence>
<dbReference type="AlphaFoldDB" id="A0A832I2L6"/>
<keyword evidence="5" id="KW-1015">Disulfide bond</keyword>
<evidence type="ECO:0000256" key="3">
    <source>
        <dbReference type="ARBA" id="ARBA00022801"/>
    </source>
</evidence>
<dbReference type="InterPro" id="IPR057904">
    <property type="entry name" value="Nal1_C"/>
</dbReference>